<dbReference type="GO" id="GO:0080019">
    <property type="term" value="F:alcohol-forming very long-chain fatty acyl-CoA reductase activity"/>
    <property type="evidence" value="ECO:0007669"/>
    <property type="project" value="InterPro"/>
</dbReference>
<keyword evidence="4" id="KW-0812">Transmembrane</keyword>
<name>A0A7M7IZ09_VARDE</name>
<protein>
    <recommendedName>
        <fullName evidence="9">Fatty acyl-CoA reductase</fullName>
        <ecNumber evidence="9">1.2.1.84</ecNumber>
    </recommendedName>
</protein>
<dbReference type="OMA" id="FHRIPME"/>
<dbReference type="GO" id="GO:0035336">
    <property type="term" value="P:long-chain fatty-acyl-CoA metabolic process"/>
    <property type="evidence" value="ECO:0007669"/>
    <property type="project" value="TreeGrafter"/>
</dbReference>
<dbReference type="EC" id="1.2.1.84" evidence="9"/>
<organism evidence="12 13">
    <name type="scientific">Varroa destructor</name>
    <name type="common">Honeybee mite</name>
    <dbReference type="NCBI Taxonomy" id="109461"/>
    <lineage>
        <taxon>Eukaryota</taxon>
        <taxon>Metazoa</taxon>
        <taxon>Ecdysozoa</taxon>
        <taxon>Arthropoda</taxon>
        <taxon>Chelicerata</taxon>
        <taxon>Arachnida</taxon>
        <taxon>Acari</taxon>
        <taxon>Parasitiformes</taxon>
        <taxon>Mesostigmata</taxon>
        <taxon>Gamasina</taxon>
        <taxon>Dermanyssoidea</taxon>
        <taxon>Varroidae</taxon>
        <taxon>Varroa</taxon>
    </lineage>
</organism>
<dbReference type="EnsemblMetazoa" id="XM_022787871">
    <property type="protein sequence ID" value="XP_022643606"/>
    <property type="gene ID" value="LOC111242925"/>
</dbReference>
<evidence type="ECO:0000259" key="10">
    <source>
        <dbReference type="Pfam" id="PF03015"/>
    </source>
</evidence>
<dbReference type="Pfam" id="PF03015">
    <property type="entry name" value="Sterile"/>
    <property type="match status" value="1"/>
</dbReference>
<dbReference type="AlphaFoldDB" id="A0A7M7IZ09"/>
<comment type="subcellular location">
    <subcellularLocation>
        <location evidence="1">Membrane</location>
        <topology evidence="1">Multi-pass membrane protein</topology>
    </subcellularLocation>
</comment>
<dbReference type="PANTHER" id="PTHR11011">
    <property type="entry name" value="MALE STERILITY PROTEIN 2-RELATED"/>
    <property type="match status" value="1"/>
</dbReference>
<evidence type="ECO:0000256" key="6">
    <source>
        <dbReference type="ARBA" id="ARBA00023098"/>
    </source>
</evidence>
<dbReference type="Gene3D" id="3.40.50.720">
    <property type="entry name" value="NAD(P)-binding Rossmann-like Domain"/>
    <property type="match status" value="1"/>
</dbReference>
<evidence type="ECO:0000313" key="13">
    <source>
        <dbReference type="Proteomes" id="UP000594260"/>
    </source>
</evidence>
<evidence type="ECO:0000256" key="5">
    <source>
        <dbReference type="ARBA" id="ARBA00022989"/>
    </source>
</evidence>
<keyword evidence="7" id="KW-0472">Membrane</keyword>
<dbReference type="GeneID" id="111242925"/>
<sequence>MDFAASKHSDIAAFFANKTLLITGGTGFIGKLLVEKLLRACPDIRKIYLVIRPKKGVSPQKRLATLLAGKVFEGVINRRPEALNQVEALVGETSEPLLGLSEADLARIKLEVEIVIHSAATVKFNEPLSVATRVNIGSTIQMVALCRQMPKLCCLLHVSTAYVNVTEPSDVIVEERVYHSKLSGEDLLELIERLPPDALEAATPKLMLGFPNTYTITKKLAEQVVENSGLPAIIVRPSVVIATNKEPFPAWIDNMNGPTGFLLALGTGVLSVVRTKLSLKPDIVPADFVVNCIIAAVYRRATNWFHLDTPVPVVHACMGHERNLPMFDFKGRCEKLVAEFPPLNCIRYQGAAVVETEWEFRLRMFLFHRIPMELADLFVCRLAGKQIAIRKMYHRLVDSLEMLGFFFLQDWNFETTNSKQLFDGLTETDQYLFPMMSTEEFCWDEFFMIYLSSIKYFVLNETLSQLEPARRWRRKLAIIHYATLLLSYFVLAKVLAKTIEFVVEVDIPLL</sequence>
<keyword evidence="9" id="KW-0560">Oxidoreductase</keyword>
<accession>A0A7M7IZ09</accession>
<dbReference type="EnsemblMetazoa" id="XM_022787870">
    <property type="protein sequence ID" value="XP_022643605"/>
    <property type="gene ID" value="LOC111242925"/>
</dbReference>
<dbReference type="GO" id="GO:0102965">
    <property type="term" value="F:alcohol-forming long-chain fatty acyl-CoA reductase activity"/>
    <property type="evidence" value="ECO:0007669"/>
    <property type="project" value="UniProtKB-EC"/>
</dbReference>
<dbReference type="CDD" id="cd05236">
    <property type="entry name" value="FAR-N_SDR_e"/>
    <property type="match status" value="1"/>
</dbReference>
<keyword evidence="3 9" id="KW-0444">Lipid biosynthesis</keyword>
<dbReference type="InParanoid" id="A0A7M7IZ09"/>
<dbReference type="RefSeq" id="XP_022643606.1">
    <property type="nucleotide sequence ID" value="XM_022787871.1"/>
</dbReference>
<evidence type="ECO:0000313" key="12">
    <source>
        <dbReference type="EnsemblMetazoa" id="XP_022643606"/>
    </source>
</evidence>
<reference evidence="12" key="1">
    <citation type="submission" date="2021-01" db="UniProtKB">
        <authorList>
            <consortium name="EnsemblMetazoa"/>
        </authorList>
    </citation>
    <scope>IDENTIFICATION</scope>
</reference>
<dbReference type="PANTHER" id="PTHR11011:SF116">
    <property type="entry name" value="FATTY ACYL-COA REDUCTASE CG5065-RELATED"/>
    <property type="match status" value="1"/>
</dbReference>
<dbReference type="InterPro" id="IPR036291">
    <property type="entry name" value="NAD(P)-bd_dom_sf"/>
</dbReference>
<evidence type="ECO:0000256" key="3">
    <source>
        <dbReference type="ARBA" id="ARBA00022516"/>
    </source>
</evidence>
<evidence type="ECO:0000256" key="8">
    <source>
        <dbReference type="ARBA" id="ARBA00052530"/>
    </source>
</evidence>
<dbReference type="GO" id="GO:0005777">
    <property type="term" value="C:peroxisome"/>
    <property type="evidence" value="ECO:0007669"/>
    <property type="project" value="TreeGrafter"/>
</dbReference>
<dbReference type="RefSeq" id="XP_022643605.1">
    <property type="nucleotide sequence ID" value="XM_022787870.1"/>
</dbReference>
<evidence type="ECO:0000256" key="2">
    <source>
        <dbReference type="ARBA" id="ARBA00005928"/>
    </source>
</evidence>
<evidence type="ECO:0000256" key="1">
    <source>
        <dbReference type="ARBA" id="ARBA00004141"/>
    </source>
</evidence>
<evidence type="ECO:0000256" key="7">
    <source>
        <dbReference type="ARBA" id="ARBA00023136"/>
    </source>
</evidence>
<dbReference type="InterPro" id="IPR026055">
    <property type="entry name" value="FAR"/>
</dbReference>
<dbReference type="InterPro" id="IPR013120">
    <property type="entry name" value="FAR_NAD-bd"/>
</dbReference>
<feature type="domain" description="Thioester reductase (TE)" evidence="11">
    <location>
        <begin position="22"/>
        <end position="293"/>
    </location>
</feature>
<dbReference type="OrthoDB" id="429813at2759"/>
<dbReference type="KEGG" id="vde:111242925"/>
<dbReference type="SUPFAM" id="SSF51735">
    <property type="entry name" value="NAD(P)-binding Rossmann-fold domains"/>
    <property type="match status" value="1"/>
</dbReference>
<dbReference type="FunFam" id="3.40.50.720:FF:000143">
    <property type="entry name" value="Fatty acyl-CoA reductase"/>
    <property type="match status" value="1"/>
</dbReference>
<keyword evidence="9" id="KW-0521">NADP</keyword>
<feature type="domain" description="Fatty acyl-CoA reductase C-terminal" evidence="10">
    <location>
        <begin position="367"/>
        <end position="461"/>
    </location>
</feature>
<evidence type="ECO:0000256" key="4">
    <source>
        <dbReference type="ARBA" id="ARBA00022692"/>
    </source>
</evidence>
<keyword evidence="5" id="KW-1133">Transmembrane helix</keyword>
<dbReference type="GO" id="GO:0016020">
    <property type="term" value="C:membrane"/>
    <property type="evidence" value="ECO:0007669"/>
    <property type="project" value="UniProtKB-SubCell"/>
</dbReference>
<keyword evidence="13" id="KW-1185">Reference proteome</keyword>
<evidence type="ECO:0000256" key="9">
    <source>
        <dbReference type="RuleBase" id="RU363097"/>
    </source>
</evidence>
<comment type="function">
    <text evidence="9">Catalyzes the reduction of fatty acyl-CoA to fatty alcohols.</text>
</comment>
<comment type="catalytic activity">
    <reaction evidence="8 9">
        <text>a long-chain fatty acyl-CoA + 2 NADPH + 2 H(+) = a long-chain primary fatty alcohol + 2 NADP(+) + CoA</text>
        <dbReference type="Rhea" id="RHEA:52716"/>
        <dbReference type="ChEBI" id="CHEBI:15378"/>
        <dbReference type="ChEBI" id="CHEBI:57287"/>
        <dbReference type="ChEBI" id="CHEBI:57783"/>
        <dbReference type="ChEBI" id="CHEBI:58349"/>
        <dbReference type="ChEBI" id="CHEBI:77396"/>
        <dbReference type="ChEBI" id="CHEBI:83139"/>
        <dbReference type="EC" id="1.2.1.84"/>
    </reaction>
</comment>
<keyword evidence="6 9" id="KW-0443">Lipid metabolism</keyword>
<evidence type="ECO:0000259" key="11">
    <source>
        <dbReference type="Pfam" id="PF07993"/>
    </source>
</evidence>
<comment type="similarity">
    <text evidence="2 9">Belongs to the fatty acyl-CoA reductase family.</text>
</comment>
<dbReference type="Proteomes" id="UP000594260">
    <property type="component" value="Unplaced"/>
</dbReference>
<dbReference type="InterPro" id="IPR033640">
    <property type="entry name" value="FAR_C"/>
</dbReference>
<dbReference type="Pfam" id="PF07993">
    <property type="entry name" value="NAD_binding_4"/>
    <property type="match status" value="1"/>
</dbReference>
<proteinExistence type="inferred from homology"/>